<evidence type="ECO:0000313" key="3">
    <source>
        <dbReference type="Proteomes" id="UP000824890"/>
    </source>
</evidence>
<keyword evidence="3" id="KW-1185">Reference proteome</keyword>
<gene>
    <name evidence="2" type="ORF">HID58_088408</name>
</gene>
<comment type="caution">
    <text evidence="2">The sequence shown here is derived from an EMBL/GenBank/DDBJ whole genome shotgun (WGS) entry which is preliminary data.</text>
</comment>
<evidence type="ECO:0000313" key="2">
    <source>
        <dbReference type="EMBL" id="KAH0860147.1"/>
    </source>
</evidence>
<dbReference type="Proteomes" id="UP000824890">
    <property type="component" value="Unassembled WGS sequence"/>
</dbReference>
<proteinExistence type="predicted"/>
<accession>A0ABQ7XW32</accession>
<feature type="region of interest" description="Disordered" evidence="1">
    <location>
        <begin position="132"/>
        <end position="187"/>
    </location>
</feature>
<sequence>MNFCCFCFNKKKETVPDGVTEPEVKIQQQNEGKRPINIKKASKPLNDDTSSSNGTASQNYSFLEQAKGVRAGAAEAAEQVKVIGAGAAVQVKAIGVGAAENVKAIGKGAFNLLPNDIKGYFGKKNDRKEFRAVKPQHWKEEEEMRQKRIRQEEEENRRQRDLAEEEKKQEKIRQEKEEEERRKRASENNSGACIILRNLNGGRNHRKFVERDIHSNKCICASTRSRTTKYIHASTTNRRIKYINAHTRNLATKYVNAHTRNLATKYINAKPIFITKRKHNQLKRKGRTRVFQFS</sequence>
<feature type="compositionally biased region" description="Basic and acidic residues" evidence="1">
    <location>
        <begin position="132"/>
        <end position="186"/>
    </location>
</feature>
<feature type="compositionally biased region" description="Polar residues" evidence="1">
    <location>
        <begin position="47"/>
        <end position="58"/>
    </location>
</feature>
<protein>
    <submittedName>
        <fullName evidence="2">Uncharacterized protein</fullName>
    </submittedName>
</protein>
<evidence type="ECO:0000256" key="1">
    <source>
        <dbReference type="SAM" id="MobiDB-lite"/>
    </source>
</evidence>
<dbReference type="EMBL" id="JAGKQM010000019">
    <property type="protein sequence ID" value="KAH0860147.1"/>
    <property type="molecule type" value="Genomic_DNA"/>
</dbReference>
<feature type="region of interest" description="Disordered" evidence="1">
    <location>
        <begin position="20"/>
        <end position="58"/>
    </location>
</feature>
<organism evidence="2 3">
    <name type="scientific">Brassica napus</name>
    <name type="common">Rape</name>
    <dbReference type="NCBI Taxonomy" id="3708"/>
    <lineage>
        <taxon>Eukaryota</taxon>
        <taxon>Viridiplantae</taxon>
        <taxon>Streptophyta</taxon>
        <taxon>Embryophyta</taxon>
        <taxon>Tracheophyta</taxon>
        <taxon>Spermatophyta</taxon>
        <taxon>Magnoliopsida</taxon>
        <taxon>eudicotyledons</taxon>
        <taxon>Gunneridae</taxon>
        <taxon>Pentapetalae</taxon>
        <taxon>rosids</taxon>
        <taxon>malvids</taxon>
        <taxon>Brassicales</taxon>
        <taxon>Brassicaceae</taxon>
        <taxon>Brassiceae</taxon>
        <taxon>Brassica</taxon>
    </lineage>
</organism>
<reference evidence="2 3" key="1">
    <citation type="submission" date="2021-05" db="EMBL/GenBank/DDBJ databases">
        <title>Genome Assembly of Synthetic Allotetraploid Brassica napus Reveals Homoeologous Exchanges between Subgenomes.</title>
        <authorList>
            <person name="Davis J.T."/>
        </authorList>
    </citation>
    <scope>NUCLEOTIDE SEQUENCE [LARGE SCALE GENOMIC DNA]</scope>
    <source>
        <strain evidence="3">cv. Da-Ae</strain>
        <tissue evidence="2">Seedling</tissue>
    </source>
</reference>
<name>A0ABQ7XW32_BRANA</name>